<proteinExistence type="predicted"/>
<organism evidence="1">
    <name type="scientific">Anguilla anguilla</name>
    <name type="common">European freshwater eel</name>
    <name type="synonym">Muraena anguilla</name>
    <dbReference type="NCBI Taxonomy" id="7936"/>
    <lineage>
        <taxon>Eukaryota</taxon>
        <taxon>Metazoa</taxon>
        <taxon>Chordata</taxon>
        <taxon>Craniata</taxon>
        <taxon>Vertebrata</taxon>
        <taxon>Euteleostomi</taxon>
        <taxon>Actinopterygii</taxon>
        <taxon>Neopterygii</taxon>
        <taxon>Teleostei</taxon>
        <taxon>Anguilliformes</taxon>
        <taxon>Anguillidae</taxon>
        <taxon>Anguilla</taxon>
    </lineage>
</organism>
<dbReference type="EMBL" id="GBXM01035259">
    <property type="protein sequence ID" value="JAH73318.1"/>
    <property type="molecule type" value="Transcribed_RNA"/>
</dbReference>
<accession>A0A0E9V7Y7</accession>
<reference evidence="1" key="1">
    <citation type="submission" date="2014-11" db="EMBL/GenBank/DDBJ databases">
        <authorList>
            <person name="Amaro Gonzalez C."/>
        </authorList>
    </citation>
    <scope>NUCLEOTIDE SEQUENCE</scope>
</reference>
<sequence length="19" mass="2153">MRSDFGGICRAQRSLTARQ</sequence>
<reference evidence="1" key="2">
    <citation type="journal article" date="2015" name="Fish Shellfish Immunol.">
        <title>Early steps in the European eel (Anguilla anguilla)-Vibrio vulnificus interaction in the gills: Role of the RtxA13 toxin.</title>
        <authorList>
            <person name="Callol A."/>
            <person name="Pajuelo D."/>
            <person name="Ebbesson L."/>
            <person name="Teles M."/>
            <person name="MacKenzie S."/>
            <person name="Amaro C."/>
        </authorList>
    </citation>
    <scope>NUCLEOTIDE SEQUENCE</scope>
</reference>
<name>A0A0E9V7Y7_ANGAN</name>
<dbReference type="AlphaFoldDB" id="A0A0E9V7Y7"/>
<evidence type="ECO:0000313" key="1">
    <source>
        <dbReference type="EMBL" id="JAH73318.1"/>
    </source>
</evidence>
<protein>
    <submittedName>
        <fullName evidence="1">Uncharacterized protein</fullName>
    </submittedName>
</protein>